<evidence type="ECO:0000313" key="4">
    <source>
        <dbReference type="EMBL" id="KAL2511350.1"/>
    </source>
</evidence>
<dbReference type="EMBL" id="JBFOLK010000005">
    <property type="protein sequence ID" value="KAL2511350.1"/>
    <property type="molecule type" value="Genomic_DNA"/>
</dbReference>
<organism evidence="4 5">
    <name type="scientific">Abeliophyllum distichum</name>
    <dbReference type="NCBI Taxonomy" id="126358"/>
    <lineage>
        <taxon>Eukaryota</taxon>
        <taxon>Viridiplantae</taxon>
        <taxon>Streptophyta</taxon>
        <taxon>Embryophyta</taxon>
        <taxon>Tracheophyta</taxon>
        <taxon>Spermatophyta</taxon>
        <taxon>Magnoliopsida</taxon>
        <taxon>eudicotyledons</taxon>
        <taxon>Gunneridae</taxon>
        <taxon>Pentapetalae</taxon>
        <taxon>asterids</taxon>
        <taxon>lamiids</taxon>
        <taxon>Lamiales</taxon>
        <taxon>Oleaceae</taxon>
        <taxon>Forsythieae</taxon>
        <taxon>Abeliophyllum</taxon>
    </lineage>
</organism>
<name>A0ABD1TF57_9LAMI</name>
<proteinExistence type="predicted"/>
<sequence>MNLESDSKALKPRVSYKKKKTEEFRKATRKLLNGDENLGLVELDVDVKNAFEKKCFQNVGEEINEVEGGNGDDVDMNSGVVDKDPTSTKRKRGCYLRMLKWINKAAKDPCDPVIGSLPERHKWKYYGCEELWKQVLMVREAMLWERMADSSGQQTSWQKKQNMHPKMYDEQSGSERSRCSERLLSAKDSSKKARMGSESLSSESWSEEYPADIQSDSTAYSVALWGNYQCRKRIPLGPLFQADLPEFTGKTNESDSTWLGTRIWPLEKREHKGVLILIERDRIGKGRQDSCGCQFPGSVQCVKFHVAEKSARVKLELCSAFYRWKFDSMGEEVALCWTKEEQNRFQDIVKSNPLSQDKCFWDELYKLFSRKDREALVSYYFNVFLLRRRGYQNRTATSNIDSDDEESEFGHLAAKSPGSIFCSPRKSHLNIR</sequence>
<feature type="compositionally biased region" description="Basic and acidic residues" evidence="2">
    <location>
        <begin position="166"/>
        <end position="191"/>
    </location>
</feature>
<dbReference type="InterPro" id="IPR000949">
    <property type="entry name" value="ELM2_dom"/>
</dbReference>
<evidence type="ECO:0000259" key="3">
    <source>
        <dbReference type="SMART" id="SM01189"/>
    </source>
</evidence>
<evidence type="ECO:0000313" key="5">
    <source>
        <dbReference type="Proteomes" id="UP001604336"/>
    </source>
</evidence>
<feature type="compositionally biased region" description="Polar residues" evidence="2">
    <location>
        <begin position="150"/>
        <end position="160"/>
    </location>
</feature>
<gene>
    <name evidence="4" type="ORF">Adt_16950</name>
</gene>
<evidence type="ECO:0000256" key="2">
    <source>
        <dbReference type="SAM" id="MobiDB-lite"/>
    </source>
</evidence>
<keyword evidence="5" id="KW-1185">Reference proteome</keyword>
<reference evidence="5" key="1">
    <citation type="submission" date="2024-07" db="EMBL/GenBank/DDBJ databases">
        <title>Two chromosome-level genome assemblies of Korean endemic species Abeliophyllum distichum and Forsythia ovata (Oleaceae).</title>
        <authorList>
            <person name="Jang H."/>
        </authorList>
    </citation>
    <scope>NUCLEOTIDE SEQUENCE [LARGE SCALE GENOMIC DNA]</scope>
</reference>
<feature type="domain" description="ELM2" evidence="3">
    <location>
        <begin position="234"/>
        <end position="288"/>
    </location>
</feature>
<feature type="compositionally biased region" description="Acidic residues" evidence="2">
    <location>
        <begin position="66"/>
        <end position="75"/>
    </location>
</feature>
<protein>
    <submittedName>
        <fullName evidence="4">AT-rich interactive domain-containing protein 1</fullName>
    </submittedName>
</protein>
<dbReference type="AlphaFoldDB" id="A0ABD1TF57"/>
<dbReference type="PANTHER" id="PTHR46410:SF1">
    <property type="entry name" value="AT-RICH INTERACTIVE DOMAIN-CONTAINING PROTEIN 1"/>
    <property type="match status" value="1"/>
</dbReference>
<accession>A0ABD1TF57</accession>
<dbReference type="Proteomes" id="UP001604336">
    <property type="component" value="Unassembled WGS sequence"/>
</dbReference>
<feature type="region of interest" description="Disordered" evidence="2">
    <location>
        <begin position="66"/>
        <end position="85"/>
    </location>
</feature>
<dbReference type="SMART" id="SM01189">
    <property type="entry name" value="ELM2"/>
    <property type="match status" value="1"/>
</dbReference>
<evidence type="ECO:0000256" key="1">
    <source>
        <dbReference type="ARBA" id="ARBA00023242"/>
    </source>
</evidence>
<comment type="caution">
    <text evidence="4">The sequence shown here is derived from an EMBL/GenBank/DDBJ whole genome shotgun (WGS) entry which is preliminary data.</text>
</comment>
<dbReference type="PANTHER" id="PTHR46410">
    <property type="entry name" value="AT-RICH INTERACTIVE DOMAIN-CONTAINING PROTEIN 2"/>
    <property type="match status" value="1"/>
</dbReference>
<keyword evidence="1" id="KW-0539">Nucleus</keyword>
<feature type="region of interest" description="Disordered" evidence="2">
    <location>
        <begin position="150"/>
        <end position="201"/>
    </location>
</feature>